<keyword evidence="8 11" id="KW-1133">Transmembrane helix</keyword>
<comment type="subcellular location">
    <subcellularLocation>
        <location evidence="1">Cell membrane</location>
        <topology evidence="1">Multi-pass membrane protein</topology>
    </subcellularLocation>
</comment>
<dbReference type="SUPFAM" id="SSF103473">
    <property type="entry name" value="MFS general substrate transporter"/>
    <property type="match status" value="1"/>
</dbReference>
<dbReference type="GO" id="GO:0005524">
    <property type="term" value="F:ATP binding"/>
    <property type="evidence" value="ECO:0007669"/>
    <property type="project" value="UniProtKB-KW"/>
</dbReference>
<dbReference type="SMART" id="SM00382">
    <property type="entry name" value="AAA"/>
    <property type="match status" value="2"/>
</dbReference>
<feature type="transmembrane region" description="Helical" evidence="11">
    <location>
        <begin position="96"/>
        <end position="124"/>
    </location>
</feature>
<dbReference type="CDD" id="cd06174">
    <property type="entry name" value="MFS"/>
    <property type="match status" value="1"/>
</dbReference>
<keyword evidence="5" id="KW-0547">Nucleotide-binding</keyword>
<dbReference type="PROSITE" id="PS00211">
    <property type="entry name" value="ABC_TRANSPORTER_1"/>
    <property type="match status" value="1"/>
</dbReference>
<accession>A0A4R7I244</accession>
<evidence type="ECO:0000256" key="3">
    <source>
        <dbReference type="ARBA" id="ARBA00022448"/>
    </source>
</evidence>
<proteinExistence type="inferred from homology"/>
<dbReference type="InterPro" id="IPR027417">
    <property type="entry name" value="P-loop_NTPase"/>
</dbReference>
<dbReference type="Pfam" id="PF07690">
    <property type="entry name" value="MFS_1"/>
    <property type="match status" value="1"/>
</dbReference>
<dbReference type="Proteomes" id="UP000294558">
    <property type="component" value="Unassembled WGS sequence"/>
</dbReference>
<sequence length="1009" mass="107625">MSEGTVLQRTWFGVRHPRRWMRDLCGGESAFPLIVLFGLNAVDELDRTAFGILLPEIRDEFGIDIQTALSLVALSAVAALALQVPIAQWADRTNRIPLVVSGALAWGFFSGMTGLATGLIVLTVARSGSALGKAVIDPTHNSLIADYYPIETRSRVYSFHRAANAVGAFVGPLTAGLLAYYLDWRAPFLLFVIPTAIFAVLATGLRDPVRGRWERRAAGASQEVVDTEEESPSFAESWRTAHKVRSLQRIWWSLPFLATSLIGFVALAALLYEQEFGLDERERGFAAAIAEPFALVGLVIGARIATRRFAGNVKGLIRFVASIALVTSLASAGFAFAPSIWIAVALNCVISAALAIIGPGVLAALSLAIPPRARATGFAIGSLWVIPGLAVLPMIGWVADNVTIQVGMLLLVPMFVIGSLILRSTADVIDDDIAQVWQSTAARSSVLYDRRQGTTSLLLVRGVESGYDHRRVLNGIDLHLDEGEVVALLGTNGAGKSTLLKTISGIVEADRGAIVLDGRDITHAPPNEIAAHGIVQMPGGQGVFGSLTVRENLELAGWTNRRDAAGVRTAIDEALETFPVLVDRLDDPAGNLSGGQQQMLALGMSFVMRPRILLIDELSLGLAPTIVGQLLPIVRRMAADGVTVVLVEQSVNVALTVAERAYFLERGSIRFDGPTSELLDRPDLLRSVFLAGAITDQPDESPTADDTNGDTPGPDREPGVQVDRPEVQLADHPVVRSVDVDRSGAPVLSVRELAVTFGGIRAVDGATFDVFAHEIVGVIGPNGAGKTTVFDLVSGFTPRTAGTVTLDGHDITGTSPSERARLGLGRSFQDARLFPELTVAETLAIAQERFVGSHSVMAAALHLPMVVESELQIAGRVDELVELMGLGDYRHSFVRELSTGTRRIVDLACLVAHRPTVILLDEPTSGIAQREVEALAPVVRRLRDEMGASLVIVEHDIPFVSGVSDRLIAFDQGRVVTTGPPADVLEHPAVVESYLGTSGAAIARSGGTE</sequence>
<gene>
    <name evidence="14" type="ORF">BDK89_2550</name>
</gene>
<dbReference type="SUPFAM" id="SSF52540">
    <property type="entry name" value="P-loop containing nucleoside triphosphate hydrolases"/>
    <property type="match status" value="2"/>
</dbReference>
<dbReference type="PROSITE" id="PS50893">
    <property type="entry name" value="ABC_TRANSPORTER_2"/>
    <property type="match status" value="2"/>
</dbReference>
<dbReference type="PROSITE" id="PS50850">
    <property type="entry name" value="MFS"/>
    <property type="match status" value="1"/>
</dbReference>
<feature type="compositionally biased region" description="Basic and acidic residues" evidence="10">
    <location>
        <begin position="713"/>
        <end position="726"/>
    </location>
</feature>
<dbReference type="PANTHER" id="PTHR43820">
    <property type="entry name" value="HIGH-AFFINITY BRANCHED-CHAIN AMINO ACID TRANSPORT ATP-BINDING PROTEIN LIVF"/>
    <property type="match status" value="1"/>
</dbReference>
<reference evidence="14 15" key="1">
    <citation type="submission" date="2019-03" db="EMBL/GenBank/DDBJ databases">
        <title>Sequencing the genomes of 1000 actinobacteria strains.</title>
        <authorList>
            <person name="Klenk H.-P."/>
        </authorList>
    </citation>
    <scope>NUCLEOTIDE SEQUENCE [LARGE SCALE GENOMIC DNA]</scope>
    <source>
        <strain evidence="14 15">DSM 18936</strain>
    </source>
</reference>
<dbReference type="GO" id="GO:0015658">
    <property type="term" value="F:branched-chain amino acid transmembrane transporter activity"/>
    <property type="evidence" value="ECO:0007669"/>
    <property type="project" value="TreeGrafter"/>
</dbReference>
<keyword evidence="4 11" id="KW-0812">Transmembrane</keyword>
<evidence type="ECO:0000256" key="8">
    <source>
        <dbReference type="ARBA" id="ARBA00022989"/>
    </source>
</evidence>
<dbReference type="PANTHER" id="PTHR43820:SF4">
    <property type="entry name" value="HIGH-AFFINITY BRANCHED-CHAIN AMINO ACID TRANSPORT ATP-BINDING PROTEIN LIVF"/>
    <property type="match status" value="1"/>
</dbReference>
<keyword evidence="6 14" id="KW-0067">ATP-binding</keyword>
<dbReference type="GO" id="GO:0015807">
    <property type="term" value="P:L-amino acid transport"/>
    <property type="evidence" value="ECO:0007669"/>
    <property type="project" value="TreeGrafter"/>
</dbReference>
<feature type="transmembrane region" description="Helical" evidence="11">
    <location>
        <begin position="68"/>
        <end position="90"/>
    </location>
</feature>
<evidence type="ECO:0000313" key="14">
    <source>
        <dbReference type="EMBL" id="TDT16949.1"/>
    </source>
</evidence>
<dbReference type="InterPro" id="IPR020846">
    <property type="entry name" value="MFS_dom"/>
</dbReference>
<feature type="domain" description="ABC transporter" evidence="13">
    <location>
        <begin position="458"/>
        <end position="691"/>
    </location>
</feature>
<dbReference type="InterPro" id="IPR052156">
    <property type="entry name" value="BCAA_Transport_ATP-bd_LivF"/>
</dbReference>
<feature type="transmembrane region" description="Helical" evidence="11">
    <location>
        <begin position="340"/>
        <end position="365"/>
    </location>
</feature>
<feature type="transmembrane region" description="Helical" evidence="11">
    <location>
        <begin position="250"/>
        <end position="272"/>
    </location>
</feature>
<evidence type="ECO:0000256" key="1">
    <source>
        <dbReference type="ARBA" id="ARBA00004651"/>
    </source>
</evidence>
<evidence type="ECO:0000256" key="4">
    <source>
        <dbReference type="ARBA" id="ARBA00022692"/>
    </source>
</evidence>
<dbReference type="Pfam" id="PF00005">
    <property type="entry name" value="ABC_tran"/>
    <property type="match status" value="2"/>
</dbReference>
<dbReference type="InterPro" id="IPR036259">
    <property type="entry name" value="MFS_trans_sf"/>
</dbReference>
<dbReference type="CDD" id="cd03224">
    <property type="entry name" value="ABC_TM1139_LivF_branched"/>
    <property type="match status" value="1"/>
</dbReference>
<protein>
    <submittedName>
        <fullName evidence="14">Branched-chain amino acid transport system ATP-binding protein</fullName>
    </submittedName>
</protein>
<keyword evidence="15" id="KW-1185">Reference proteome</keyword>
<evidence type="ECO:0000256" key="2">
    <source>
        <dbReference type="ARBA" id="ARBA00005417"/>
    </source>
</evidence>
<feature type="transmembrane region" description="Helical" evidence="11">
    <location>
        <begin position="284"/>
        <end position="304"/>
    </location>
</feature>
<dbReference type="GO" id="GO:0005886">
    <property type="term" value="C:plasma membrane"/>
    <property type="evidence" value="ECO:0007669"/>
    <property type="project" value="UniProtKB-SubCell"/>
</dbReference>
<evidence type="ECO:0000313" key="15">
    <source>
        <dbReference type="Proteomes" id="UP000294558"/>
    </source>
</evidence>
<feature type="transmembrane region" description="Helical" evidence="11">
    <location>
        <begin position="377"/>
        <end position="398"/>
    </location>
</feature>
<evidence type="ECO:0000256" key="9">
    <source>
        <dbReference type="ARBA" id="ARBA00023136"/>
    </source>
</evidence>
<dbReference type="InterPro" id="IPR017871">
    <property type="entry name" value="ABC_transporter-like_CS"/>
</dbReference>
<evidence type="ECO:0000256" key="10">
    <source>
        <dbReference type="SAM" id="MobiDB-lite"/>
    </source>
</evidence>
<dbReference type="RefSeq" id="WP_133869275.1">
    <property type="nucleotide sequence ID" value="NZ_SOAU01000001.1"/>
</dbReference>
<feature type="region of interest" description="Disordered" evidence="10">
    <location>
        <begin position="696"/>
        <end position="726"/>
    </location>
</feature>
<dbReference type="InterPro" id="IPR003439">
    <property type="entry name" value="ABC_transporter-like_ATP-bd"/>
</dbReference>
<organism evidence="14 15">
    <name type="scientific">Ilumatobacter fluminis</name>
    <dbReference type="NCBI Taxonomy" id="467091"/>
    <lineage>
        <taxon>Bacteria</taxon>
        <taxon>Bacillati</taxon>
        <taxon>Actinomycetota</taxon>
        <taxon>Acidimicrobiia</taxon>
        <taxon>Acidimicrobiales</taxon>
        <taxon>Ilumatobacteraceae</taxon>
        <taxon>Ilumatobacter</taxon>
    </lineage>
</organism>
<comment type="caution">
    <text evidence="14">The sequence shown here is derived from an EMBL/GenBank/DDBJ whole genome shotgun (WGS) entry which is preliminary data.</text>
</comment>
<dbReference type="AlphaFoldDB" id="A0A4R7I244"/>
<dbReference type="InterPro" id="IPR011701">
    <property type="entry name" value="MFS"/>
</dbReference>
<dbReference type="Gene3D" id="3.40.50.300">
    <property type="entry name" value="P-loop containing nucleotide triphosphate hydrolases"/>
    <property type="match status" value="2"/>
</dbReference>
<feature type="transmembrane region" description="Helical" evidence="11">
    <location>
        <begin position="162"/>
        <end position="182"/>
    </location>
</feature>
<evidence type="ECO:0000256" key="5">
    <source>
        <dbReference type="ARBA" id="ARBA00022741"/>
    </source>
</evidence>
<evidence type="ECO:0000259" key="12">
    <source>
        <dbReference type="PROSITE" id="PS50850"/>
    </source>
</evidence>
<comment type="similarity">
    <text evidence="2">Belongs to the ABC transporter superfamily.</text>
</comment>
<dbReference type="GO" id="GO:0016887">
    <property type="term" value="F:ATP hydrolysis activity"/>
    <property type="evidence" value="ECO:0007669"/>
    <property type="project" value="InterPro"/>
</dbReference>
<evidence type="ECO:0000256" key="11">
    <source>
        <dbReference type="SAM" id="Phobius"/>
    </source>
</evidence>
<keyword evidence="9 11" id="KW-0472">Membrane</keyword>
<dbReference type="EMBL" id="SOAU01000001">
    <property type="protein sequence ID" value="TDT16949.1"/>
    <property type="molecule type" value="Genomic_DNA"/>
</dbReference>
<evidence type="ECO:0000256" key="7">
    <source>
        <dbReference type="ARBA" id="ARBA00022970"/>
    </source>
</evidence>
<dbReference type="CDD" id="cd03219">
    <property type="entry name" value="ABC_Mj1267_LivG_branched"/>
    <property type="match status" value="1"/>
</dbReference>
<dbReference type="InterPro" id="IPR003593">
    <property type="entry name" value="AAA+_ATPase"/>
</dbReference>
<evidence type="ECO:0000259" key="13">
    <source>
        <dbReference type="PROSITE" id="PS50893"/>
    </source>
</evidence>
<dbReference type="OrthoDB" id="3396710at2"/>
<evidence type="ECO:0000256" key="6">
    <source>
        <dbReference type="ARBA" id="ARBA00022840"/>
    </source>
</evidence>
<keyword evidence="3" id="KW-0813">Transport</keyword>
<feature type="domain" description="Major facilitator superfamily (MFS) profile" evidence="12">
    <location>
        <begin position="32"/>
        <end position="425"/>
    </location>
</feature>
<feature type="transmembrane region" description="Helical" evidence="11">
    <location>
        <begin position="316"/>
        <end position="334"/>
    </location>
</feature>
<name>A0A4R7I244_9ACTN</name>
<keyword evidence="7" id="KW-0029">Amino-acid transport</keyword>
<dbReference type="Gene3D" id="1.20.1250.20">
    <property type="entry name" value="MFS general substrate transporter like domains"/>
    <property type="match status" value="1"/>
</dbReference>
<feature type="domain" description="ABC transporter" evidence="13">
    <location>
        <begin position="735"/>
        <end position="997"/>
    </location>
</feature>
<feature type="transmembrane region" description="Helical" evidence="11">
    <location>
        <begin position="188"/>
        <end position="205"/>
    </location>
</feature>